<dbReference type="RefSeq" id="WP_095987514.1">
    <property type="nucleotide sequence ID" value="NZ_CP022098.1"/>
</dbReference>
<evidence type="ECO:0000313" key="2">
    <source>
        <dbReference type="EMBL" id="ATB39490.1"/>
    </source>
</evidence>
<evidence type="ECO:0000256" key="1">
    <source>
        <dbReference type="SAM" id="MobiDB-lite"/>
    </source>
</evidence>
<dbReference type="EMBL" id="CP022098">
    <property type="protein sequence ID" value="ATB39490.1"/>
    <property type="molecule type" value="Genomic_DNA"/>
</dbReference>
<dbReference type="InterPro" id="IPR036691">
    <property type="entry name" value="Endo/exonu/phosph_ase_sf"/>
</dbReference>
<dbReference type="KEGG" id="cfus:CYFUS_004934"/>
<dbReference type="SUPFAM" id="SSF56219">
    <property type="entry name" value="DNase I-like"/>
    <property type="match status" value="1"/>
</dbReference>
<name>A0A250J7I2_9BACT</name>
<dbReference type="AlphaFoldDB" id="A0A250J7I2"/>
<proteinExistence type="predicted"/>
<reference evidence="2 3" key="1">
    <citation type="submission" date="2017-06" db="EMBL/GenBank/DDBJ databases">
        <title>Sequencing and comparative analysis of myxobacterial genomes.</title>
        <authorList>
            <person name="Rupp O."/>
            <person name="Goesmann A."/>
            <person name="Sogaard-Andersen L."/>
        </authorList>
    </citation>
    <scope>NUCLEOTIDE SEQUENCE [LARGE SCALE GENOMIC DNA]</scope>
    <source>
        <strain evidence="2 3">DSM 52655</strain>
    </source>
</reference>
<feature type="region of interest" description="Disordered" evidence="1">
    <location>
        <begin position="403"/>
        <end position="438"/>
    </location>
</feature>
<sequence>MLIVYQSLESTGTKADTAGTALSGNSFKKRTQANAHKMYPMDANRVVTYPHPVFDRTLGKELEEDRTITFADDTESKALSNRFKNTQDRKEFLTFLAGVIDTIKKSTMNRARARAGVGVRPPEIIVLGEIHGSDLQGETIAGYEVIHGVDPTGDARHRFTVLKNTYSIIDPLDIKIHHHAPSASGTNKDENAVCMMLELMGWLMAFVHTPNSICGDRDAAANYIKNNILRTTGGSELDLLVGDTNQPSDDFVKSYMKNKFGGQDWTTSIHEGLQEVVGFGGHRTFSLSGTNSGFDTHFDIACTRHTAAVIQKGQVVGCDPDDKDWNPVFAFHGLTDKFTRLQGKAYAYSDHNGIIIEVLRRKDRLAFNRMKNAPQVQAFKQQRAERRLSRALMIMPTETPLLGKRSFHSDDAFGDEHRSTDELSSGTPLGSPMKKLKS</sequence>
<organism evidence="2 3">
    <name type="scientific">Cystobacter fuscus</name>
    <dbReference type="NCBI Taxonomy" id="43"/>
    <lineage>
        <taxon>Bacteria</taxon>
        <taxon>Pseudomonadati</taxon>
        <taxon>Myxococcota</taxon>
        <taxon>Myxococcia</taxon>
        <taxon>Myxococcales</taxon>
        <taxon>Cystobacterineae</taxon>
        <taxon>Archangiaceae</taxon>
        <taxon>Cystobacter</taxon>
    </lineage>
</organism>
<gene>
    <name evidence="2" type="ORF">CYFUS_004934</name>
</gene>
<evidence type="ECO:0000313" key="3">
    <source>
        <dbReference type="Proteomes" id="UP000217257"/>
    </source>
</evidence>
<feature type="compositionally biased region" description="Basic and acidic residues" evidence="1">
    <location>
        <begin position="407"/>
        <end position="421"/>
    </location>
</feature>
<dbReference type="Proteomes" id="UP000217257">
    <property type="component" value="Chromosome"/>
</dbReference>
<protein>
    <submittedName>
        <fullName evidence="2">Uncharacterized protein</fullName>
    </submittedName>
</protein>
<accession>A0A250J7I2</accession>